<keyword evidence="6" id="KW-0675">Receptor</keyword>
<dbReference type="InterPro" id="IPR017452">
    <property type="entry name" value="GPCR_Rhodpsn_7TM"/>
</dbReference>
<evidence type="ECO:0000256" key="5">
    <source>
        <dbReference type="ARBA" id="ARBA00023136"/>
    </source>
</evidence>
<evidence type="ECO:0000313" key="10">
    <source>
        <dbReference type="Proteomes" id="UP001159405"/>
    </source>
</evidence>
<feature type="transmembrane region" description="Helical" evidence="7">
    <location>
        <begin position="165"/>
        <end position="187"/>
    </location>
</feature>
<keyword evidence="6" id="KW-0297">G-protein coupled receptor</keyword>
<dbReference type="PROSITE" id="PS50262">
    <property type="entry name" value="G_PROTEIN_RECEP_F1_2"/>
    <property type="match status" value="1"/>
</dbReference>
<dbReference type="CDD" id="cd00637">
    <property type="entry name" value="7tm_classA_rhodopsin-like"/>
    <property type="match status" value="1"/>
</dbReference>
<evidence type="ECO:0000256" key="1">
    <source>
        <dbReference type="ARBA" id="ARBA00004651"/>
    </source>
</evidence>
<evidence type="ECO:0000259" key="8">
    <source>
        <dbReference type="PROSITE" id="PS50262"/>
    </source>
</evidence>
<dbReference type="PRINTS" id="PR00237">
    <property type="entry name" value="GPCRRHODOPSN"/>
</dbReference>
<proteinExistence type="inferred from homology"/>
<organism evidence="9 10">
    <name type="scientific">Porites lobata</name>
    <dbReference type="NCBI Taxonomy" id="104759"/>
    <lineage>
        <taxon>Eukaryota</taxon>
        <taxon>Metazoa</taxon>
        <taxon>Cnidaria</taxon>
        <taxon>Anthozoa</taxon>
        <taxon>Hexacorallia</taxon>
        <taxon>Scleractinia</taxon>
        <taxon>Fungiina</taxon>
        <taxon>Poritidae</taxon>
        <taxon>Porites</taxon>
    </lineage>
</organism>
<dbReference type="PROSITE" id="PS00237">
    <property type="entry name" value="G_PROTEIN_RECEP_F1_1"/>
    <property type="match status" value="1"/>
</dbReference>
<keyword evidence="2" id="KW-1003">Cell membrane</keyword>
<dbReference type="PANTHER" id="PTHR22750">
    <property type="entry name" value="G-PROTEIN COUPLED RECEPTOR"/>
    <property type="match status" value="1"/>
</dbReference>
<feature type="domain" description="G-protein coupled receptors family 1 profile" evidence="8">
    <location>
        <begin position="35"/>
        <end position="280"/>
    </location>
</feature>
<sequence>MMRKSSVMKETQDVHSSYVAIAVLNGLLCFTAIFLNSVTIKALRKALPLPKQLKTLLLSLTVSDLGVGLLVHPLHIALIIMDLKQISYNGHAYDATQYAFLVAANLLIHASLFGVIALGADRFLAIHLHLRYQELATHRLVVGSVILIWISSAAISLPRPWAARQIIYIAFAITDSLCLVIAALLYCKLYVTAKRHTKQITTQRGQDLGRKKELLRNAATLTKSSTGTLFVYLALLVCYLPNACLLVMYSILGQNATIKTMQLYTVTLLFLNSSLNPLIYCWKMRHIRQAVMDILRNIMRKS</sequence>
<feature type="transmembrane region" description="Helical" evidence="7">
    <location>
        <begin position="56"/>
        <end position="78"/>
    </location>
</feature>
<dbReference type="EMBL" id="CALNXK010000001">
    <property type="protein sequence ID" value="CAH3032785.1"/>
    <property type="molecule type" value="Genomic_DNA"/>
</dbReference>
<keyword evidence="6" id="KW-0807">Transducer</keyword>
<name>A0ABN8MTV9_9CNID</name>
<dbReference type="InterPro" id="IPR000276">
    <property type="entry name" value="GPCR_Rhodpsn"/>
</dbReference>
<comment type="caution">
    <text evidence="9">The sequence shown here is derived from an EMBL/GenBank/DDBJ whole genome shotgun (WGS) entry which is preliminary data.</text>
</comment>
<dbReference type="SUPFAM" id="SSF81321">
    <property type="entry name" value="Family A G protein-coupled receptor-like"/>
    <property type="match status" value="1"/>
</dbReference>
<feature type="transmembrane region" description="Helical" evidence="7">
    <location>
        <begin position="98"/>
        <end position="120"/>
    </location>
</feature>
<evidence type="ECO:0000313" key="9">
    <source>
        <dbReference type="EMBL" id="CAH3032785.1"/>
    </source>
</evidence>
<evidence type="ECO:0000256" key="7">
    <source>
        <dbReference type="SAM" id="Phobius"/>
    </source>
</evidence>
<keyword evidence="10" id="KW-1185">Reference proteome</keyword>
<protein>
    <recommendedName>
        <fullName evidence="8">G-protein coupled receptors family 1 profile domain-containing protein</fullName>
    </recommendedName>
</protein>
<reference evidence="9 10" key="1">
    <citation type="submission" date="2022-05" db="EMBL/GenBank/DDBJ databases">
        <authorList>
            <consortium name="Genoscope - CEA"/>
            <person name="William W."/>
        </authorList>
    </citation>
    <scope>NUCLEOTIDE SEQUENCE [LARGE SCALE GENOMIC DNA]</scope>
</reference>
<comment type="subcellular location">
    <subcellularLocation>
        <location evidence="1">Cell membrane</location>
        <topology evidence="1">Multi-pass membrane protein</topology>
    </subcellularLocation>
</comment>
<feature type="transmembrane region" description="Helical" evidence="7">
    <location>
        <begin position="229"/>
        <end position="251"/>
    </location>
</feature>
<feature type="transmembrane region" description="Helical" evidence="7">
    <location>
        <begin position="15"/>
        <end position="35"/>
    </location>
</feature>
<comment type="similarity">
    <text evidence="6">Belongs to the G-protein coupled receptor 1 family.</text>
</comment>
<accession>A0ABN8MTV9</accession>
<keyword evidence="3 6" id="KW-0812">Transmembrane</keyword>
<evidence type="ECO:0000256" key="4">
    <source>
        <dbReference type="ARBA" id="ARBA00022989"/>
    </source>
</evidence>
<evidence type="ECO:0000256" key="3">
    <source>
        <dbReference type="ARBA" id="ARBA00022692"/>
    </source>
</evidence>
<dbReference type="Pfam" id="PF00001">
    <property type="entry name" value="7tm_1"/>
    <property type="match status" value="2"/>
</dbReference>
<dbReference type="Gene3D" id="1.20.1070.10">
    <property type="entry name" value="Rhodopsin 7-helix transmembrane proteins"/>
    <property type="match status" value="1"/>
</dbReference>
<feature type="transmembrane region" description="Helical" evidence="7">
    <location>
        <begin position="263"/>
        <end position="282"/>
    </location>
</feature>
<keyword evidence="5 7" id="KW-0472">Membrane</keyword>
<dbReference type="Proteomes" id="UP001159405">
    <property type="component" value="Unassembled WGS sequence"/>
</dbReference>
<evidence type="ECO:0000256" key="2">
    <source>
        <dbReference type="ARBA" id="ARBA00022475"/>
    </source>
</evidence>
<keyword evidence="4 7" id="KW-1133">Transmembrane helix</keyword>
<evidence type="ECO:0000256" key="6">
    <source>
        <dbReference type="RuleBase" id="RU000688"/>
    </source>
</evidence>
<gene>
    <name evidence="9" type="ORF">PLOB_00000309</name>
</gene>
<feature type="transmembrane region" description="Helical" evidence="7">
    <location>
        <begin position="140"/>
        <end position="159"/>
    </location>
</feature>